<name>A0A4C1SZ39_EUMVA</name>
<gene>
    <name evidence="1" type="ORF">EVAR_71684_1</name>
</gene>
<dbReference type="Proteomes" id="UP000299102">
    <property type="component" value="Unassembled WGS sequence"/>
</dbReference>
<dbReference type="AlphaFoldDB" id="A0A4C1SZ39"/>
<comment type="caution">
    <text evidence="1">The sequence shown here is derived from an EMBL/GenBank/DDBJ whole genome shotgun (WGS) entry which is preliminary data.</text>
</comment>
<organism evidence="1 2">
    <name type="scientific">Eumeta variegata</name>
    <name type="common">Bagworm moth</name>
    <name type="synonym">Eumeta japonica</name>
    <dbReference type="NCBI Taxonomy" id="151549"/>
    <lineage>
        <taxon>Eukaryota</taxon>
        <taxon>Metazoa</taxon>
        <taxon>Ecdysozoa</taxon>
        <taxon>Arthropoda</taxon>
        <taxon>Hexapoda</taxon>
        <taxon>Insecta</taxon>
        <taxon>Pterygota</taxon>
        <taxon>Neoptera</taxon>
        <taxon>Endopterygota</taxon>
        <taxon>Lepidoptera</taxon>
        <taxon>Glossata</taxon>
        <taxon>Ditrysia</taxon>
        <taxon>Tineoidea</taxon>
        <taxon>Psychidae</taxon>
        <taxon>Oiketicinae</taxon>
        <taxon>Eumeta</taxon>
    </lineage>
</organism>
<proteinExistence type="predicted"/>
<evidence type="ECO:0000313" key="2">
    <source>
        <dbReference type="Proteomes" id="UP000299102"/>
    </source>
</evidence>
<evidence type="ECO:0000313" key="1">
    <source>
        <dbReference type="EMBL" id="GBP06527.1"/>
    </source>
</evidence>
<accession>A0A4C1SZ39</accession>
<protein>
    <submittedName>
        <fullName evidence="1">Uncharacterized protein</fullName>
    </submittedName>
</protein>
<sequence length="98" mass="11212">MSNVLCLVALNRLTFQFWILFMQISMSLKPLAAFLKSAVVNNLNNKWDNALNNFANKFLSEGILTWSQQVQKRIDGYIAESLLPIVNEKLSKLPEKLL</sequence>
<dbReference type="EMBL" id="BGZK01007990">
    <property type="protein sequence ID" value="GBP06527.1"/>
    <property type="molecule type" value="Genomic_DNA"/>
</dbReference>
<keyword evidence="2" id="KW-1185">Reference proteome</keyword>
<reference evidence="1 2" key="1">
    <citation type="journal article" date="2019" name="Commun. Biol.">
        <title>The bagworm genome reveals a unique fibroin gene that provides high tensile strength.</title>
        <authorList>
            <person name="Kono N."/>
            <person name="Nakamura H."/>
            <person name="Ohtoshi R."/>
            <person name="Tomita M."/>
            <person name="Numata K."/>
            <person name="Arakawa K."/>
        </authorList>
    </citation>
    <scope>NUCLEOTIDE SEQUENCE [LARGE SCALE GENOMIC DNA]</scope>
</reference>